<protein>
    <recommendedName>
        <fullName evidence="1">Integrase catalytic domain-containing protein</fullName>
    </recommendedName>
</protein>
<reference evidence="2 3" key="1">
    <citation type="submission" date="2022-05" db="EMBL/GenBank/DDBJ databases">
        <authorList>
            <consortium name="Genoscope - CEA"/>
            <person name="William W."/>
        </authorList>
    </citation>
    <scope>NUCLEOTIDE SEQUENCE [LARGE SCALE GENOMIC DNA]</scope>
</reference>
<name>A0ABN8LHJ5_9CNID</name>
<feature type="domain" description="Integrase catalytic" evidence="1">
    <location>
        <begin position="211"/>
        <end position="394"/>
    </location>
</feature>
<evidence type="ECO:0000313" key="3">
    <source>
        <dbReference type="Proteomes" id="UP001159427"/>
    </source>
</evidence>
<dbReference type="InterPro" id="IPR058913">
    <property type="entry name" value="Integrase_dom_put"/>
</dbReference>
<dbReference type="InterPro" id="IPR012337">
    <property type="entry name" value="RNaseH-like_sf"/>
</dbReference>
<dbReference type="InterPro" id="IPR036397">
    <property type="entry name" value="RNaseH_sf"/>
</dbReference>
<evidence type="ECO:0000313" key="2">
    <source>
        <dbReference type="EMBL" id="CAH3014931.1"/>
    </source>
</evidence>
<dbReference type="Pfam" id="PF24764">
    <property type="entry name" value="rva_4"/>
    <property type="match status" value="1"/>
</dbReference>
<dbReference type="PANTHER" id="PTHR46791">
    <property type="entry name" value="EXPRESSED PROTEIN"/>
    <property type="match status" value="1"/>
</dbReference>
<organism evidence="2 3">
    <name type="scientific">Porites evermanni</name>
    <dbReference type="NCBI Taxonomy" id="104178"/>
    <lineage>
        <taxon>Eukaryota</taxon>
        <taxon>Metazoa</taxon>
        <taxon>Cnidaria</taxon>
        <taxon>Anthozoa</taxon>
        <taxon>Hexacorallia</taxon>
        <taxon>Scleractinia</taxon>
        <taxon>Fungiina</taxon>
        <taxon>Poritidae</taxon>
        <taxon>Porites</taxon>
    </lineage>
</organism>
<dbReference type="PANTHER" id="PTHR46791:SF5">
    <property type="entry name" value="CLR5 DOMAIN-CONTAINING PROTEIN-RELATED"/>
    <property type="match status" value="1"/>
</dbReference>
<dbReference type="SUPFAM" id="SSF53098">
    <property type="entry name" value="Ribonuclease H-like"/>
    <property type="match status" value="1"/>
</dbReference>
<dbReference type="InterPro" id="IPR001584">
    <property type="entry name" value="Integrase_cat-core"/>
</dbReference>
<sequence>MSSTADFVFNLRLHLIDLSRRLEQDSSDDVADYVLYRLQQVARHLSRIAASATGNVFEEVQLSLAEITSALEEAERNWQPVSFVVRSTGSVGRPRFEISKDQLEYLVEYELKTPDIAEALGVSVSTIKRRLREFNISIRGTLTEMSDDDLDSVVRSIHTEFPNAGYRRVLSQLNLRGIKVPQRRVRESMQRTDPDGVAMRWLSITPRAVYCVSGPLALWHIDGNHKLIRWRIVIHGGVDGYTRIPVYLKANTNNSSDTVLDLFRQAIHEYGLPSRVRSDKGGENVGVSMFMLQHPERGPGRGSMIVGRSVHNQRIERLWRDVFEGVLYIYYHLFYHLEDSGFLDLTNQSNLFALHFVYLPRINRHLNIWKGGYVRHRIRTAGSRSPMQLYILGLLRLRGTELTVATEMYEPTTEVHDEIQAYGIDIDGPVPDDHGDDINVVEVPNTLNPLQQTHYQEMLAAIDPLRPSDCHGIDIYMEVLSFIMAHVAI</sequence>
<evidence type="ECO:0000259" key="1">
    <source>
        <dbReference type="PROSITE" id="PS50994"/>
    </source>
</evidence>
<gene>
    <name evidence="2" type="ORF">PEVE_00008752</name>
</gene>
<dbReference type="Proteomes" id="UP001159427">
    <property type="component" value="Unassembled WGS sequence"/>
</dbReference>
<comment type="caution">
    <text evidence="2">The sequence shown here is derived from an EMBL/GenBank/DDBJ whole genome shotgun (WGS) entry which is preliminary data.</text>
</comment>
<accession>A0ABN8LHJ5</accession>
<dbReference type="PROSITE" id="PS50994">
    <property type="entry name" value="INTEGRASE"/>
    <property type="match status" value="1"/>
</dbReference>
<dbReference type="Gene3D" id="3.30.420.10">
    <property type="entry name" value="Ribonuclease H-like superfamily/Ribonuclease H"/>
    <property type="match status" value="1"/>
</dbReference>
<proteinExistence type="predicted"/>
<dbReference type="EMBL" id="CALNXI010000016">
    <property type="protein sequence ID" value="CAH3014931.1"/>
    <property type="molecule type" value="Genomic_DNA"/>
</dbReference>
<keyword evidence="3" id="KW-1185">Reference proteome</keyword>